<reference evidence="6 7" key="2">
    <citation type="submission" date="2018-08" db="EMBL/GenBank/DDBJ databases">
        <title>Bacillus clarus sp. nov. strain PS00077A.</title>
        <authorList>
            <person name="Mendez Acevedo M."/>
            <person name="Carroll L."/>
            <person name="Mukherjee M."/>
            <person name="Wiedmann M."/>
            <person name="Kovac J."/>
        </authorList>
    </citation>
    <scope>NUCLEOTIDE SEQUENCE [LARGE SCALE GENOMIC DNA]</scope>
    <source>
        <strain evidence="6 7">PS00077A</strain>
    </source>
</reference>
<dbReference type="CDD" id="cd03230">
    <property type="entry name" value="ABC_DR_subfamily_A"/>
    <property type="match status" value="1"/>
</dbReference>
<evidence type="ECO:0000256" key="3">
    <source>
        <dbReference type="ARBA" id="ARBA00022840"/>
    </source>
</evidence>
<dbReference type="InterPro" id="IPR027417">
    <property type="entry name" value="P-loop_NTPase"/>
</dbReference>
<dbReference type="Proteomes" id="UP000029389">
    <property type="component" value="Unassembled WGS sequence"/>
</dbReference>
<keyword evidence="7" id="KW-1185">Reference proteome</keyword>
<dbReference type="GO" id="GO:0016887">
    <property type="term" value="F:ATP hydrolysis activity"/>
    <property type="evidence" value="ECO:0007669"/>
    <property type="project" value="InterPro"/>
</dbReference>
<evidence type="ECO:0000256" key="1">
    <source>
        <dbReference type="ARBA" id="ARBA00022448"/>
    </source>
</evidence>
<evidence type="ECO:0000313" key="7">
    <source>
        <dbReference type="Proteomes" id="UP000264294"/>
    </source>
</evidence>
<organism evidence="5">
    <name type="scientific">Bacillus clarus</name>
    <dbReference type="NCBI Taxonomy" id="2338372"/>
    <lineage>
        <taxon>Bacteria</taxon>
        <taxon>Bacillati</taxon>
        <taxon>Bacillota</taxon>
        <taxon>Bacilli</taxon>
        <taxon>Bacillales</taxon>
        <taxon>Bacillaceae</taxon>
        <taxon>Bacillus</taxon>
        <taxon>Bacillus cereus group</taxon>
    </lineage>
</organism>
<protein>
    <submittedName>
        <fullName evidence="6">ABC transporter ATP-binding protein</fullName>
    </submittedName>
    <submittedName>
        <fullName evidence="5">ABC transporter family protein</fullName>
    </submittedName>
</protein>
<dbReference type="PANTHER" id="PTHR42939">
    <property type="entry name" value="ABC TRANSPORTER ATP-BINDING PROTEIN ALBC-RELATED"/>
    <property type="match status" value="1"/>
</dbReference>
<evidence type="ECO:0000313" key="5">
    <source>
        <dbReference type="EMBL" id="KFN03973.1"/>
    </source>
</evidence>
<reference evidence="5" key="1">
    <citation type="submission" date="2014-04" db="EMBL/GenBank/DDBJ databases">
        <authorList>
            <person name="Bishop-Lilly K.A."/>
            <person name="Broomall S.M."/>
            <person name="Chain P.S."/>
            <person name="Chertkov O."/>
            <person name="Coyne S.R."/>
            <person name="Daligault H.E."/>
            <person name="Davenport K.W."/>
            <person name="Erkkila T."/>
            <person name="Frey K.G."/>
            <person name="Gibbons H.S."/>
            <person name="Gu W."/>
            <person name="Jaissle J."/>
            <person name="Johnson S.L."/>
            <person name="Koroleva G.I."/>
            <person name="Ladner J.T."/>
            <person name="Lo C.-C."/>
            <person name="Minogue T.D."/>
            <person name="Munk C."/>
            <person name="Palacios G.F."/>
            <person name="Redden C.L."/>
            <person name="Rosenzweig C.N."/>
            <person name="Scholz M.B."/>
            <person name="Teshima H."/>
            <person name="Xu Y."/>
        </authorList>
    </citation>
    <scope>NUCLEOTIDE SEQUENCE [LARGE SCALE GENOMIC DNA]</scope>
    <source>
        <strain evidence="5">BHP</strain>
    </source>
</reference>
<dbReference type="EMBL" id="QVOD01000028">
    <property type="protein sequence ID" value="RFT65122.1"/>
    <property type="molecule type" value="Genomic_DNA"/>
</dbReference>
<evidence type="ECO:0000259" key="4">
    <source>
        <dbReference type="PROSITE" id="PS50893"/>
    </source>
</evidence>
<dbReference type="Proteomes" id="UP000264294">
    <property type="component" value="Unassembled WGS sequence"/>
</dbReference>
<name>A0A090Z0T9_9BACI</name>
<dbReference type="SUPFAM" id="SSF52540">
    <property type="entry name" value="P-loop containing nucleoside triphosphate hydrolases"/>
    <property type="match status" value="1"/>
</dbReference>
<dbReference type="PATRIC" id="fig|1405.8.peg.387"/>
<keyword evidence="3 6" id="KW-0067">ATP-binding</keyword>
<dbReference type="AlphaFoldDB" id="A0A090Z0T9"/>
<evidence type="ECO:0000313" key="6">
    <source>
        <dbReference type="EMBL" id="RFT65122.1"/>
    </source>
</evidence>
<proteinExistence type="predicted"/>
<sequence>MLEFYYYFSGSEDMIQLDSISKSYGDKKVLNGITFEFRPGNIYGLIGRNGAGKTTLLKILMRIIRNHEGNVLFHGDNINTVDTLDLPFVFIGDTPVLYQDLTAREQMLFICKLNKLSKEEGIEKIQYLAKQLKLEEYMDYYPRSVSRGTLQRINIAIGMLRESNVYFFDEPFITLDPVQVDTVEQMFLNHKSTTRIQIISSHDLDSLETICDKYLILKDGQLLEFEPGTLDRKQITKLIGDSYDG</sequence>
<dbReference type="InterPro" id="IPR003439">
    <property type="entry name" value="ABC_transporter-like_ATP-bd"/>
</dbReference>
<dbReference type="PROSITE" id="PS50893">
    <property type="entry name" value="ABC_TRANSPORTER_2"/>
    <property type="match status" value="1"/>
</dbReference>
<dbReference type="Pfam" id="PF00005">
    <property type="entry name" value="ABC_tran"/>
    <property type="match status" value="1"/>
</dbReference>
<gene>
    <name evidence="6" type="ORF">D0U04_19865</name>
    <name evidence="5" type="ORF">DJ93_219</name>
</gene>
<keyword evidence="2" id="KW-0547">Nucleotide-binding</keyword>
<dbReference type="GO" id="GO:0005524">
    <property type="term" value="F:ATP binding"/>
    <property type="evidence" value="ECO:0007669"/>
    <property type="project" value="UniProtKB-KW"/>
</dbReference>
<dbReference type="EMBL" id="JMQC01000008">
    <property type="protein sequence ID" value="KFN03973.1"/>
    <property type="molecule type" value="Genomic_DNA"/>
</dbReference>
<dbReference type="SMART" id="SM00382">
    <property type="entry name" value="AAA"/>
    <property type="match status" value="1"/>
</dbReference>
<accession>A0A090Z0T9</accession>
<feature type="domain" description="ABC transporter" evidence="4">
    <location>
        <begin position="15"/>
        <end position="244"/>
    </location>
</feature>
<dbReference type="InterPro" id="IPR003593">
    <property type="entry name" value="AAA+_ATPase"/>
</dbReference>
<dbReference type="Gene3D" id="3.40.50.300">
    <property type="entry name" value="P-loop containing nucleotide triphosphate hydrolases"/>
    <property type="match status" value="1"/>
</dbReference>
<dbReference type="PANTHER" id="PTHR42939:SF1">
    <property type="entry name" value="ABC TRANSPORTER ATP-BINDING PROTEIN ALBC-RELATED"/>
    <property type="match status" value="1"/>
</dbReference>
<evidence type="ECO:0000256" key="2">
    <source>
        <dbReference type="ARBA" id="ARBA00022741"/>
    </source>
</evidence>
<dbReference type="InterPro" id="IPR051782">
    <property type="entry name" value="ABC_Transporter_VariousFunc"/>
</dbReference>
<comment type="caution">
    <text evidence="5">The sequence shown here is derived from an EMBL/GenBank/DDBJ whole genome shotgun (WGS) entry which is preliminary data.</text>
</comment>
<keyword evidence="1" id="KW-0813">Transport</keyword>